<gene>
    <name evidence="1" type="ORF">QEH52_19480</name>
</gene>
<protein>
    <submittedName>
        <fullName evidence="1">Addiction module protein</fullName>
    </submittedName>
</protein>
<dbReference type="EMBL" id="JARXHW010000123">
    <property type="protein sequence ID" value="MDQ8209709.1"/>
    <property type="molecule type" value="Genomic_DNA"/>
</dbReference>
<dbReference type="Proteomes" id="UP001225316">
    <property type="component" value="Unassembled WGS sequence"/>
</dbReference>
<evidence type="ECO:0000313" key="2">
    <source>
        <dbReference type="Proteomes" id="UP001225316"/>
    </source>
</evidence>
<reference evidence="1 2" key="1">
    <citation type="submission" date="2023-04" db="EMBL/GenBank/DDBJ databases">
        <title>A novel bacteria isolated from coastal sediment.</title>
        <authorList>
            <person name="Liu X.-J."/>
            <person name="Du Z.-J."/>
        </authorList>
    </citation>
    <scope>NUCLEOTIDE SEQUENCE [LARGE SCALE GENOMIC DNA]</scope>
    <source>
        <strain evidence="1 2">SDUM461003</strain>
    </source>
</reference>
<sequence>MTKEEKLLTMRNLWEDMRSEISTAYETPEMIDLLDQRSARIESGEAQLLDWDKVKGSIGRQ</sequence>
<evidence type="ECO:0000313" key="1">
    <source>
        <dbReference type="EMBL" id="MDQ8209709.1"/>
    </source>
</evidence>
<name>A0ABU1B1X6_9BACT</name>
<comment type="caution">
    <text evidence="1">The sequence shown here is derived from an EMBL/GenBank/DDBJ whole genome shotgun (WGS) entry which is preliminary data.</text>
</comment>
<accession>A0ABU1B1X6</accession>
<dbReference type="RefSeq" id="WP_308952627.1">
    <property type="nucleotide sequence ID" value="NZ_JARXHW010000123.1"/>
</dbReference>
<organism evidence="1 2">
    <name type="scientific">Thalassobacterium maritimum</name>
    <dbReference type="NCBI Taxonomy" id="3041265"/>
    <lineage>
        <taxon>Bacteria</taxon>
        <taxon>Pseudomonadati</taxon>
        <taxon>Verrucomicrobiota</taxon>
        <taxon>Opitutia</taxon>
        <taxon>Puniceicoccales</taxon>
        <taxon>Coraliomargaritaceae</taxon>
        <taxon>Thalassobacterium</taxon>
    </lineage>
</organism>
<keyword evidence="2" id="KW-1185">Reference proteome</keyword>
<proteinExistence type="predicted"/>
<dbReference type="InterPro" id="IPR013406">
    <property type="entry name" value="CHP02574_addiction_mod"/>
</dbReference>
<dbReference type="Pfam" id="PF09720">
    <property type="entry name" value="Unstab_antitox"/>
    <property type="match status" value="1"/>
</dbReference>